<dbReference type="EMBL" id="BMNA01000004">
    <property type="protein sequence ID" value="GGM04461.1"/>
    <property type="molecule type" value="Genomic_DNA"/>
</dbReference>
<feature type="compositionally biased region" description="Low complexity" evidence="1">
    <location>
        <begin position="12"/>
        <end position="31"/>
    </location>
</feature>
<comment type="caution">
    <text evidence="2">The sequence shown here is derived from an EMBL/GenBank/DDBJ whole genome shotgun (WGS) entry which is preliminary data.</text>
</comment>
<evidence type="ECO:0000313" key="2">
    <source>
        <dbReference type="EMBL" id="GGM04461.1"/>
    </source>
</evidence>
<accession>A0A917T0B1</accession>
<dbReference type="SUPFAM" id="SSF55166">
    <property type="entry name" value="Hedgehog/DD-peptidase"/>
    <property type="match status" value="1"/>
</dbReference>
<dbReference type="Proteomes" id="UP000655208">
    <property type="component" value="Unassembled WGS sequence"/>
</dbReference>
<feature type="region of interest" description="Disordered" evidence="1">
    <location>
        <begin position="1"/>
        <end position="37"/>
    </location>
</feature>
<dbReference type="AlphaFoldDB" id="A0A917T0B1"/>
<reference evidence="2" key="1">
    <citation type="journal article" date="2014" name="Int. J. Syst. Evol. Microbiol.">
        <title>Complete genome sequence of Corynebacterium casei LMG S-19264T (=DSM 44701T), isolated from a smear-ripened cheese.</title>
        <authorList>
            <consortium name="US DOE Joint Genome Institute (JGI-PGF)"/>
            <person name="Walter F."/>
            <person name="Albersmeier A."/>
            <person name="Kalinowski J."/>
            <person name="Ruckert C."/>
        </authorList>
    </citation>
    <scope>NUCLEOTIDE SEQUENCE</scope>
    <source>
        <strain evidence="2">CGMCC 4.7308</strain>
    </source>
</reference>
<name>A0A917T0B1_9ACTN</name>
<evidence type="ECO:0000313" key="3">
    <source>
        <dbReference type="Proteomes" id="UP000655208"/>
    </source>
</evidence>
<keyword evidence="3" id="KW-1185">Reference proteome</keyword>
<organism evidence="2 3">
    <name type="scientific">Nakamurella endophytica</name>
    <dbReference type="NCBI Taxonomy" id="1748367"/>
    <lineage>
        <taxon>Bacteria</taxon>
        <taxon>Bacillati</taxon>
        <taxon>Actinomycetota</taxon>
        <taxon>Actinomycetes</taxon>
        <taxon>Nakamurellales</taxon>
        <taxon>Nakamurellaceae</taxon>
        <taxon>Nakamurella</taxon>
    </lineage>
</organism>
<proteinExistence type="predicted"/>
<reference evidence="2" key="2">
    <citation type="submission" date="2020-09" db="EMBL/GenBank/DDBJ databases">
        <authorList>
            <person name="Sun Q."/>
            <person name="Zhou Y."/>
        </authorList>
    </citation>
    <scope>NUCLEOTIDE SEQUENCE</scope>
    <source>
        <strain evidence="2">CGMCC 4.7308</strain>
    </source>
</reference>
<protein>
    <submittedName>
        <fullName evidence="2">Uncharacterized protein</fullName>
    </submittedName>
</protein>
<dbReference type="InterPro" id="IPR009045">
    <property type="entry name" value="Zn_M74/Hedgehog-like"/>
</dbReference>
<dbReference type="RefSeq" id="WP_188941991.1">
    <property type="nucleotide sequence ID" value="NZ_BMNA01000004.1"/>
</dbReference>
<sequence length="147" mass="16014">MPEVRRRPFAGSTTASTTTARSTTASTTTATVPPDLPPYRWRATGIDAALAGRMRTSWHTGCPVPLDELRYLRLSYVGFDGRAHQGELVVDRAVVDDVVTAFGRLYRQGFPIRSLRLVDDFGGSDDASMAADNTSAFNCRRTTSGAR</sequence>
<gene>
    <name evidence="2" type="ORF">GCM10011594_25830</name>
</gene>
<evidence type="ECO:0000256" key="1">
    <source>
        <dbReference type="SAM" id="MobiDB-lite"/>
    </source>
</evidence>